<feature type="domain" description="PAC" evidence="8">
    <location>
        <begin position="765"/>
        <end position="815"/>
    </location>
</feature>
<evidence type="ECO:0000256" key="4">
    <source>
        <dbReference type="ARBA" id="ARBA00022679"/>
    </source>
</evidence>
<feature type="domain" description="PAC" evidence="8">
    <location>
        <begin position="639"/>
        <end position="690"/>
    </location>
</feature>
<dbReference type="SMART" id="SM00387">
    <property type="entry name" value="HATPase_c"/>
    <property type="match status" value="1"/>
</dbReference>
<proteinExistence type="predicted"/>
<dbReference type="AlphaFoldDB" id="A0A6J4UK97"/>
<feature type="domain" description="PAS" evidence="7">
    <location>
        <begin position="25"/>
        <end position="60"/>
    </location>
</feature>
<dbReference type="SUPFAM" id="SSF55874">
    <property type="entry name" value="ATPase domain of HSP90 chaperone/DNA topoisomerase II/histidine kinase"/>
    <property type="match status" value="1"/>
</dbReference>
<dbReference type="Pfam" id="PF02518">
    <property type="entry name" value="HATPase_c"/>
    <property type="match status" value="1"/>
</dbReference>
<dbReference type="Pfam" id="PF08447">
    <property type="entry name" value="PAS_3"/>
    <property type="match status" value="4"/>
</dbReference>
<evidence type="ECO:0000313" key="9">
    <source>
        <dbReference type="EMBL" id="CAA9553163.1"/>
    </source>
</evidence>
<name>A0A6J4UK97_9BACT</name>
<evidence type="ECO:0000259" key="8">
    <source>
        <dbReference type="PROSITE" id="PS50113"/>
    </source>
</evidence>
<dbReference type="Gene3D" id="3.30.450.40">
    <property type="match status" value="1"/>
</dbReference>
<dbReference type="PRINTS" id="PR00344">
    <property type="entry name" value="BCTRLSENSOR"/>
</dbReference>
<keyword evidence="3" id="KW-0597">Phosphoprotein</keyword>
<dbReference type="SMART" id="SM00388">
    <property type="entry name" value="HisKA"/>
    <property type="match status" value="1"/>
</dbReference>
<evidence type="ECO:0000256" key="3">
    <source>
        <dbReference type="ARBA" id="ARBA00022553"/>
    </source>
</evidence>
<dbReference type="InterPro" id="IPR005467">
    <property type="entry name" value="His_kinase_dom"/>
</dbReference>
<dbReference type="SUPFAM" id="SSF47384">
    <property type="entry name" value="Homodimeric domain of signal transducing histidine kinase"/>
    <property type="match status" value="1"/>
</dbReference>
<dbReference type="Gene3D" id="1.10.287.130">
    <property type="match status" value="1"/>
</dbReference>
<keyword evidence="5" id="KW-0418">Kinase</keyword>
<sequence length="1051" mass="113609">MPNRTSAPPPPSPPASLAADLCSALVAGSPDAVLVADERGRCLDANPAALDLFGFGLEEFRELAVGDLVVPGSDWAASGLERFVAEGRWRGDLEVRRKDGVLVPVEAWAVAVPGGDGPVYAAFMRRGVERRPEEALRAGEASFRAAFADAPIGMGLATPGGCFVQVNRALCDLTGYAEAELIGRSFEEITHPDDLAADRSAVRALLTGESPSFRRETRYVRKDGRVVWARTIVTLTRDGAGRPLHGVVQIQDVTEGRAAEARLRRQAQHAALRADVAAALAGGGELDGALRRSAEAMVTCLGAAFARVWLLDDTGEVLILRASAGCYTHLDGTHARVPVGAFKIGRIAAERRPHLTNDVPNDPLVADQDWARREGMVAFAGQPLLVEGRLVGVAALFARSPLAEEDLVALADAAHLLAQGIERKRTEAALRESEGRFRSLVERLPAVVYLEPVDGAAHGPHRYVSPRIEELLGHHADAYLTDPGFWIRVVHPEDRERFAAEDARSNQNGEPFRCEYPVRAADGRWVWVRDEAVLVRDAAGAPTCWQGVVVDVSDRKRAEDLVRASEARFGSLIANATDLVTILGPDGTIRYESSAITRILGHEPEVLVGQNAFAFVHPEDREATLAEFASLVADPARRPTVEFRFRHADGSWRWLEALGTNLLADPAVAGIVVNSRDVTDRRLAEEALRAAESRQREVLDHLPALVYVQPADDPERAVYVNPRTLPMFGYTPEEWAATWRDRLHPDDREGVGAEVERTARTGEPFRLEYRERAADGRYLWVRDEAVLVQTAGPAYWLGVKQDVTERKTAEQELRAALEAAEEANRLKSVFLSTMSHELRTPMNAIIGYAHLLLDGLAGPLSAEQAGDVRQIAEGADRLLGLIDDLLDLSRIEAGRLELGMEAVDLAGIVGEVLDQLAPLAGRKGLALQEDPSADLPPVVADPMRLRQILLNLVGNAVKFTEAGAVRVGTRTVPGAVEVEVVDTGIGIAPEALPRIFEEFGQADAGTTRRYGGSGLGLTIARRLAEMQGGTIAVESTPGAGSVFTLTLPVVP</sequence>
<protein>
    <recommendedName>
        <fullName evidence="2">histidine kinase</fullName>
        <ecNumber evidence="2">2.7.13.3</ecNumber>
    </recommendedName>
</protein>
<dbReference type="Gene3D" id="3.30.565.10">
    <property type="entry name" value="Histidine kinase-like ATPase, C-terminal domain"/>
    <property type="match status" value="1"/>
</dbReference>
<dbReference type="Gene3D" id="3.30.450.20">
    <property type="entry name" value="PAS domain"/>
    <property type="match status" value="5"/>
</dbReference>
<dbReference type="Pfam" id="PF13185">
    <property type="entry name" value="GAF_2"/>
    <property type="match status" value="1"/>
</dbReference>
<feature type="domain" description="PAS" evidence="7">
    <location>
        <begin position="139"/>
        <end position="209"/>
    </location>
</feature>
<dbReference type="CDD" id="cd16922">
    <property type="entry name" value="HATPase_EvgS-ArcB-TorS-like"/>
    <property type="match status" value="1"/>
</dbReference>
<dbReference type="InterPro" id="IPR003661">
    <property type="entry name" value="HisK_dim/P_dom"/>
</dbReference>
<comment type="catalytic activity">
    <reaction evidence="1">
        <text>ATP + protein L-histidine = ADP + protein N-phospho-L-histidine.</text>
        <dbReference type="EC" id="2.7.13.3"/>
    </reaction>
</comment>
<organism evidence="9">
    <name type="scientific">uncultured Thermomicrobiales bacterium</name>
    <dbReference type="NCBI Taxonomy" id="1645740"/>
    <lineage>
        <taxon>Bacteria</taxon>
        <taxon>Pseudomonadati</taxon>
        <taxon>Thermomicrobiota</taxon>
        <taxon>Thermomicrobia</taxon>
        <taxon>Thermomicrobiales</taxon>
        <taxon>environmental samples</taxon>
    </lineage>
</organism>
<dbReference type="SUPFAM" id="SSF55785">
    <property type="entry name" value="PYP-like sensor domain (PAS domain)"/>
    <property type="match status" value="5"/>
</dbReference>
<dbReference type="InterPro" id="IPR036097">
    <property type="entry name" value="HisK_dim/P_sf"/>
</dbReference>
<feature type="domain" description="Histidine kinase" evidence="6">
    <location>
        <begin position="833"/>
        <end position="1051"/>
    </location>
</feature>
<evidence type="ECO:0000256" key="2">
    <source>
        <dbReference type="ARBA" id="ARBA00012438"/>
    </source>
</evidence>
<feature type="domain" description="PAC" evidence="8">
    <location>
        <begin position="512"/>
        <end position="564"/>
    </location>
</feature>
<evidence type="ECO:0000259" key="6">
    <source>
        <dbReference type="PROSITE" id="PS50109"/>
    </source>
</evidence>
<dbReference type="PROSITE" id="PS50112">
    <property type="entry name" value="PAS"/>
    <property type="match status" value="5"/>
</dbReference>
<dbReference type="FunFam" id="3.30.565.10:FF:000010">
    <property type="entry name" value="Sensor histidine kinase RcsC"/>
    <property type="match status" value="1"/>
</dbReference>
<dbReference type="PROSITE" id="PS50113">
    <property type="entry name" value="PAC"/>
    <property type="match status" value="4"/>
</dbReference>
<evidence type="ECO:0000259" key="7">
    <source>
        <dbReference type="PROSITE" id="PS50112"/>
    </source>
</evidence>
<feature type="domain" description="PAS" evidence="7">
    <location>
        <begin position="433"/>
        <end position="509"/>
    </location>
</feature>
<evidence type="ECO:0000256" key="1">
    <source>
        <dbReference type="ARBA" id="ARBA00000085"/>
    </source>
</evidence>
<dbReference type="PROSITE" id="PS50109">
    <property type="entry name" value="HIS_KIN"/>
    <property type="match status" value="1"/>
</dbReference>
<reference evidence="9" key="1">
    <citation type="submission" date="2020-02" db="EMBL/GenBank/DDBJ databases">
        <authorList>
            <person name="Meier V. D."/>
        </authorList>
    </citation>
    <scope>NUCLEOTIDE SEQUENCE</scope>
    <source>
        <strain evidence="9">AVDCRST_MAG59</strain>
    </source>
</reference>
<dbReference type="InterPro" id="IPR000014">
    <property type="entry name" value="PAS"/>
</dbReference>
<dbReference type="SMART" id="SM00065">
    <property type="entry name" value="GAF"/>
    <property type="match status" value="1"/>
</dbReference>
<dbReference type="CDD" id="cd00082">
    <property type="entry name" value="HisKA"/>
    <property type="match status" value="1"/>
</dbReference>
<feature type="domain" description="PAS" evidence="7">
    <location>
        <begin position="565"/>
        <end position="635"/>
    </location>
</feature>
<dbReference type="InterPro" id="IPR004358">
    <property type="entry name" value="Sig_transdc_His_kin-like_C"/>
</dbReference>
<dbReference type="Pfam" id="PF00512">
    <property type="entry name" value="HisKA"/>
    <property type="match status" value="1"/>
</dbReference>
<dbReference type="InterPro" id="IPR052162">
    <property type="entry name" value="Sensor_kinase/Photoreceptor"/>
</dbReference>
<dbReference type="GO" id="GO:0000155">
    <property type="term" value="F:phosphorelay sensor kinase activity"/>
    <property type="evidence" value="ECO:0007669"/>
    <property type="project" value="InterPro"/>
</dbReference>
<evidence type="ECO:0000256" key="5">
    <source>
        <dbReference type="ARBA" id="ARBA00022777"/>
    </source>
</evidence>
<dbReference type="EC" id="2.7.13.3" evidence="2"/>
<dbReference type="EMBL" id="CADCWF010000121">
    <property type="protein sequence ID" value="CAA9553163.1"/>
    <property type="molecule type" value="Genomic_DNA"/>
</dbReference>
<dbReference type="InterPro" id="IPR003594">
    <property type="entry name" value="HATPase_dom"/>
</dbReference>
<dbReference type="NCBIfam" id="TIGR00229">
    <property type="entry name" value="sensory_box"/>
    <property type="match status" value="5"/>
</dbReference>
<dbReference type="InterPro" id="IPR029016">
    <property type="entry name" value="GAF-like_dom_sf"/>
</dbReference>
<dbReference type="SMART" id="SM00091">
    <property type="entry name" value="PAS"/>
    <property type="match status" value="5"/>
</dbReference>
<dbReference type="InterPro" id="IPR013655">
    <property type="entry name" value="PAS_fold_3"/>
</dbReference>
<dbReference type="SUPFAM" id="SSF55781">
    <property type="entry name" value="GAF domain-like"/>
    <property type="match status" value="1"/>
</dbReference>
<dbReference type="SMART" id="SM00086">
    <property type="entry name" value="PAC"/>
    <property type="match status" value="5"/>
</dbReference>
<dbReference type="InterPro" id="IPR035965">
    <property type="entry name" value="PAS-like_dom_sf"/>
</dbReference>
<dbReference type="InterPro" id="IPR001610">
    <property type="entry name" value="PAC"/>
</dbReference>
<dbReference type="Pfam" id="PF13426">
    <property type="entry name" value="PAS_9"/>
    <property type="match status" value="1"/>
</dbReference>
<feature type="domain" description="PAS" evidence="7">
    <location>
        <begin position="691"/>
        <end position="762"/>
    </location>
</feature>
<gene>
    <name evidence="9" type="ORF">AVDCRST_MAG59-1932</name>
</gene>
<accession>A0A6J4UK97</accession>
<keyword evidence="4" id="KW-0808">Transferase</keyword>
<dbReference type="InterPro" id="IPR036890">
    <property type="entry name" value="HATPase_C_sf"/>
</dbReference>
<dbReference type="InterPro" id="IPR003018">
    <property type="entry name" value="GAF"/>
</dbReference>
<dbReference type="PANTHER" id="PTHR43304:SF1">
    <property type="entry name" value="PAC DOMAIN-CONTAINING PROTEIN"/>
    <property type="match status" value="1"/>
</dbReference>
<dbReference type="InterPro" id="IPR000700">
    <property type="entry name" value="PAS-assoc_C"/>
</dbReference>
<dbReference type="PANTHER" id="PTHR43304">
    <property type="entry name" value="PHYTOCHROME-LIKE PROTEIN CPH1"/>
    <property type="match status" value="1"/>
</dbReference>
<dbReference type="CDD" id="cd00130">
    <property type="entry name" value="PAS"/>
    <property type="match status" value="5"/>
</dbReference>
<feature type="domain" description="PAC" evidence="8">
    <location>
        <begin position="213"/>
        <end position="265"/>
    </location>
</feature>